<accession>A0A7V8NR07</accession>
<dbReference type="PANTHER" id="PTHR35092:SF1">
    <property type="entry name" value="CHLORINASE MJ1651"/>
    <property type="match status" value="1"/>
</dbReference>
<evidence type="ECO:0000313" key="5">
    <source>
        <dbReference type="EMBL" id="MBA0085927.1"/>
    </source>
</evidence>
<feature type="domain" description="S-adenosyl-l-methionine hydroxide adenosyltransferase C-terminal" evidence="4">
    <location>
        <begin position="176"/>
        <end position="260"/>
    </location>
</feature>
<dbReference type="AlphaFoldDB" id="A0A7V8NR07"/>
<proteinExistence type="inferred from homology"/>
<evidence type="ECO:0000256" key="1">
    <source>
        <dbReference type="ARBA" id="ARBA00022691"/>
    </source>
</evidence>
<reference evidence="5" key="1">
    <citation type="submission" date="2020-06" db="EMBL/GenBank/DDBJ databases">
        <title>Legume-microbial interactions unlock mineral nutrients during tropical forest succession.</title>
        <authorList>
            <person name="Epihov D.Z."/>
        </authorList>
    </citation>
    <scope>NUCLEOTIDE SEQUENCE [LARGE SCALE GENOMIC DNA]</scope>
    <source>
        <strain evidence="5">Pan2503</strain>
    </source>
</reference>
<feature type="domain" description="S-adenosyl-l-methionine hydroxide adenosyltransferase N-terminal" evidence="3">
    <location>
        <begin position="6"/>
        <end position="149"/>
    </location>
</feature>
<evidence type="ECO:0000313" key="6">
    <source>
        <dbReference type="Proteomes" id="UP000567293"/>
    </source>
</evidence>
<comment type="caution">
    <text evidence="5">The sequence shown here is derived from an EMBL/GenBank/DDBJ whole genome shotgun (WGS) entry which is preliminary data.</text>
</comment>
<name>A0A7V8NR07_9BACT</name>
<dbReference type="EMBL" id="JACDQQ010001267">
    <property type="protein sequence ID" value="MBA0085927.1"/>
    <property type="molecule type" value="Genomic_DNA"/>
</dbReference>
<dbReference type="Gene3D" id="2.40.30.90">
    <property type="entry name" value="Bacterial fluorinating enzyme like"/>
    <property type="match status" value="1"/>
</dbReference>
<evidence type="ECO:0000256" key="2">
    <source>
        <dbReference type="ARBA" id="ARBA00024035"/>
    </source>
</evidence>
<dbReference type="Gene3D" id="3.40.50.10790">
    <property type="entry name" value="S-adenosyl-l-methionine hydroxide adenosyltransferase, N-terminal"/>
    <property type="match status" value="1"/>
</dbReference>
<sequence length="264" mass="28383">MANAIITLTTDYGTSDHLVGTLKGVILKINPDVTIVDITHNITPFDLLDGALAIGSAYAYFPPKTVHVVVVDPGVGTARRPLLVSAGNQYFVAPDNGVLSVVYEREAEGLMVRHANAEHYYLQPISKTFHGRDIFAPVAAWLTKNWQSSSMGEQIEDYKRFTLPRPKQADGVVKGVVLRADTFGNLITNFRQEDLPESALSGGAIHLLAGTQAVTRFVETFADGSGAEPFAYLGSSGFIEIGVNKGNAARTLGLNRGTPVILTK</sequence>
<dbReference type="Proteomes" id="UP000567293">
    <property type="component" value="Unassembled WGS sequence"/>
</dbReference>
<dbReference type="Pfam" id="PF01887">
    <property type="entry name" value="SAM_HAT_N"/>
    <property type="match status" value="1"/>
</dbReference>
<evidence type="ECO:0000259" key="4">
    <source>
        <dbReference type="Pfam" id="PF20257"/>
    </source>
</evidence>
<dbReference type="InterPro" id="IPR002747">
    <property type="entry name" value="SAM_OH_AdoTrfase"/>
</dbReference>
<keyword evidence="1" id="KW-0949">S-adenosyl-L-methionine</keyword>
<dbReference type="SUPFAM" id="SSF101852">
    <property type="entry name" value="Bacterial fluorinating enzyme, C-terminal domain"/>
    <property type="match status" value="1"/>
</dbReference>
<dbReference type="InterPro" id="IPR023228">
    <property type="entry name" value="SAM_OH_AdoTrfase_N_sf"/>
</dbReference>
<dbReference type="InterPro" id="IPR046470">
    <property type="entry name" value="SAM_HAT_C"/>
</dbReference>
<dbReference type="Pfam" id="PF20257">
    <property type="entry name" value="SAM_HAT_C"/>
    <property type="match status" value="1"/>
</dbReference>
<dbReference type="InterPro" id="IPR023227">
    <property type="entry name" value="SAM_OH_AdoTrfase_C_sf"/>
</dbReference>
<dbReference type="InterPro" id="IPR046469">
    <property type="entry name" value="SAM_HAT_N"/>
</dbReference>
<dbReference type="PANTHER" id="PTHR35092">
    <property type="entry name" value="CHLORINASE MJ1651"/>
    <property type="match status" value="1"/>
</dbReference>
<dbReference type="PIRSF" id="PIRSF006779">
    <property type="entry name" value="UCP006779"/>
    <property type="match status" value="1"/>
</dbReference>
<keyword evidence="6" id="KW-1185">Reference proteome</keyword>
<gene>
    <name evidence="5" type="ORF">HRJ53_13090</name>
</gene>
<comment type="similarity">
    <text evidence="2">Belongs to the SAM hydrolase / SAM-dependent halogenase family.</text>
</comment>
<protein>
    <submittedName>
        <fullName evidence="5">SAM-dependent chlorinase/fluorinase</fullName>
    </submittedName>
</protein>
<dbReference type="SUPFAM" id="SSF102522">
    <property type="entry name" value="Bacterial fluorinating enzyme, N-terminal domain"/>
    <property type="match status" value="1"/>
</dbReference>
<evidence type="ECO:0000259" key="3">
    <source>
        <dbReference type="Pfam" id="PF01887"/>
    </source>
</evidence>
<organism evidence="5 6">
    <name type="scientific">Candidatus Acidiferrum panamense</name>
    <dbReference type="NCBI Taxonomy" id="2741543"/>
    <lineage>
        <taxon>Bacteria</taxon>
        <taxon>Pseudomonadati</taxon>
        <taxon>Acidobacteriota</taxon>
        <taxon>Terriglobia</taxon>
        <taxon>Candidatus Acidiferrales</taxon>
        <taxon>Candidatus Acidiferrum</taxon>
    </lineage>
</organism>